<reference evidence="1" key="1">
    <citation type="submission" date="2022-11" db="EMBL/GenBank/DDBJ databases">
        <authorList>
            <person name="Hyden B.L."/>
            <person name="Feng K."/>
            <person name="Yates T."/>
            <person name="Jawdy S."/>
            <person name="Smart L.B."/>
            <person name="Muchero W."/>
        </authorList>
    </citation>
    <scope>NUCLEOTIDE SEQUENCE</scope>
    <source>
        <tissue evidence="1">Shoot tip</tissue>
    </source>
</reference>
<dbReference type="SUPFAM" id="SSF81383">
    <property type="entry name" value="F-box domain"/>
    <property type="match status" value="1"/>
</dbReference>
<dbReference type="AlphaFoldDB" id="A0A9Q0X544"/>
<dbReference type="Gene3D" id="1.20.1280.50">
    <property type="match status" value="1"/>
</dbReference>
<dbReference type="InterPro" id="IPR036047">
    <property type="entry name" value="F-box-like_dom_sf"/>
</dbReference>
<evidence type="ECO:0000313" key="2">
    <source>
        <dbReference type="Proteomes" id="UP001151752"/>
    </source>
</evidence>
<protein>
    <submittedName>
        <fullName evidence="1">F-BOX DOMAIN CONTAINING PROTEIN EXPRESSED</fullName>
    </submittedName>
</protein>
<evidence type="ECO:0000313" key="1">
    <source>
        <dbReference type="EMBL" id="KAJ6779014.1"/>
    </source>
</evidence>
<dbReference type="PANTHER" id="PTHR38926">
    <property type="entry name" value="F-BOX DOMAIN CONTAINING PROTEIN, EXPRESSED"/>
    <property type="match status" value="1"/>
</dbReference>
<dbReference type="InterPro" id="IPR032675">
    <property type="entry name" value="LRR_dom_sf"/>
</dbReference>
<comment type="caution">
    <text evidence="1">The sequence shown here is derived from an EMBL/GenBank/DDBJ whole genome shotgun (WGS) entry which is preliminary data.</text>
</comment>
<dbReference type="Proteomes" id="UP001151752">
    <property type="component" value="Chromosome 16"/>
</dbReference>
<accession>A0A9Q0X544</accession>
<dbReference type="PANTHER" id="PTHR38926:SF5">
    <property type="entry name" value="F-BOX AND LEUCINE-RICH REPEAT PROTEIN 6"/>
    <property type="match status" value="1"/>
</dbReference>
<dbReference type="SUPFAM" id="SSF52047">
    <property type="entry name" value="RNI-like"/>
    <property type="match status" value="1"/>
</dbReference>
<gene>
    <name evidence="1" type="ORF">OIU74_002745</name>
</gene>
<proteinExistence type="predicted"/>
<dbReference type="Gene3D" id="3.80.10.10">
    <property type="entry name" value="Ribonuclease Inhibitor"/>
    <property type="match status" value="1"/>
</dbReference>
<sequence length="313" mass="35457">MFFTLRTSALNFPVHRLYHPHSVFSSGLTILGISGVEMEERKWEDLEFDCLVNVLGRVDMESLLLYVPFVCKSWYKASLNPSCWKHLVFPTDVDPEWDLTLIEKFKVWYDIHKCSLYSFIKFVVGLSHGNCTGLSLPDGFSEEVLKYIADECPALISLSLPVDHFQTSESLSILPTLIGKWEHLENLRLGSSDNLVDIITQISLACSKFSSLGVSIATIGEKEASTIVTCLPNIKSLILRGARMDLKSLVIILHGCRNLVHLDVRNCTGFNSDEWVLELAPNIKTFMCEGSMRADYDDYDVHGHHYFYECFDG</sequence>
<organism evidence="1 2">
    <name type="scientific">Salix koriyanagi</name>
    <dbReference type="NCBI Taxonomy" id="2511006"/>
    <lineage>
        <taxon>Eukaryota</taxon>
        <taxon>Viridiplantae</taxon>
        <taxon>Streptophyta</taxon>
        <taxon>Embryophyta</taxon>
        <taxon>Tracheophyta</taxon>
        <taxon>Spermatophyta</taxon>
        <taxon>Magnoliopsida</taxon>
        <taxon>eudicotyledons</taxon>
        <taxon>Gunneridae</taxon>
        <taxon>Pentapetalae</taxon>
        <taxon>rosids</taxon>
        <taxon>fabids</taxon>
        <taxon>Malpighiales</taxon>
        <taxon>Salicaceae</taxon>
        <taxon>Saliceae</taxon>
        <taxon>Salix</taxon>
    </lineage>
</organism>
<reference evidence="1" key="2">
    <citation type="journal article" date="2023" name="Int. J. Mol. Sci.">
        <title>De Novo Assembly and Annotation of 11 Diverse Shrub Willow (Salix) Genomes Reveals Novel Gene Organization in Sex-Linked Regions.</title>
        <authorList>
            <person name="Hyden B."/>
            <person name="Feng K."/>
            <person name="Yates T.B."/>
            <person name="Jawdy S."/>
            <person name="Cereghino C."/>
            <person name="Smart L.B."/>
            <person name="Muchero W."/>
        </authorList>
    </citation>
    <scope>NUCLEOTIDE SEQUENCE</scope>
    <source>
        <tissue evidence="1">Shoot tip</tissue>
    </source>
</reference>
<dbReference type="EMBL" id="JAPFFM010000001">
    <property type="protein sequence ID" value="KAJ6779014.1"/>
    <property type="molecule type" value="Genomic_DNA"/>
</dbReference>
<name>A0A9Q0X544_9ROSI</name>
<keyword evidence="2" id="KW-1185">Reference proteome</keyword>